<dbReference type="Proteomes" id="UP000653644">
    <property type="component" value="Unassembled WGS sequence"/>
</dbReference>
<comment type="caution">
    <text evidence="1">The sequence shown here is derived from an EMBL/GenBank/DDBJ whole genome shotgun (WGS) entry which is preliminary data.</text>
</comment>
<sequence>MLLNLELTFFPMKAEVGTDTPRARLAAAAAATVEMAAAMAERETEENNCEIVN</sequence>
<proteinExistence type="predicted"/>
<evidence type="ECO:0000313" key="2">
    <source>
        <dbReference type="Proteomes" id="UP000653644"/>
    </source>
</evidence>
<name>A0ABQ3DC86_9ACTN</name>
<reference evidence="2" key="1">
    <citation type="journal article" date="2019" name="Int. J. Syst. Evol. Microbiol.">
        <title>The Global Catalogue of Microorganisms (GCM) 10K type strain sequencing project: providing services to taxonomists for standard genome sequencing and annotation.</title>
        <authorList>
            <consortium name="The Broad Institute Genomics Platform"/>
            <consortium name="The Broad Institute Genome Sequencing Center for Infectious Disease"/>
            <person name="Wu L."/>
            <person name="Ma J."/>
        </authorList>
    </citation>
    <scope>NUCLEOTIDE SEQUENCE [LARGE SCALE GENOMIC DNA]</scope>
    <source>
        <strain evidence="2">JCM 4733</strain>
    </source>
</reference>
<keyword evidence="2" id="KW-1185">Reference proteome</keyword>
<organism evidence="1 2">
    <name type="scientific">Streptomyces canarius</name>
    <dbReference type="NCBI Taxonomy" id="285453"/>
    <lineage>
        <taxon>Bacteria</taxon>
        <taxon>Bacillati</taxon>
        <taxon>Actinomycetota</taxon>
        <taxon>Actinomycetes</taxon>
        <taxon>Kitasatosporales</taxon>
        <taxon>Streptomycetaceae</taxon>
        <taxon>Streptomyces</taxon>
    </lineage>
</organism>
<dbReference type="EMBL" id="BMVN01000173">
    <property type="protein sequence ID" value="GHA79412.1"/>
    <property type="molecule type" value="Genomic_DNA"/>
</dbReference>
<protein>
    <submittedName>
        <fullName evidence="1">Uncharacterized protein</fullName>
    </submittedName>
</protein>
<gene>
    <name evidence="1" type="ORF">GCM10010345_95010</name>
</gene>
<accession>A0ABQ3DC86</accession>
<evidence type="ECO:0000313" key="1">
    <source>
        <dbReference type="EMBL" id="GHA79412.1"/>
    </source>
</evidence>